<comment type="caution">
    <text evidence="1">The sequence shown here is derived from an EMBL/GenBank/DDBJ whole genome shotgun (WGS) entry which is preliminary data.</text>
</comment>
<keyword evidence="2" id="KW-1185">Reference proteome</keyword>
<protein>
    <submittedName>
        <fullName evidence="1">Uncharacterized protein</fullName>
    </submittedName>
</protein>
<accession>A0A7W8D2S7</accession>
<organism evidence="1 2">
    <name type="scientific">Chiayiivirga flava</name>
    <dbReference type="NCBI Taxonomy" id="659595"/>
    <lineage>
        <taxon>Bacteria</taxon>
        <taxon>Pseudomonadati</taxon>
        <taxon>Pseudomonadota</taxon>
        <taxon>Gammaproteobacteria</taxon>
        <taxon>Lysobacterales</taxon>
        <taxon>Lysobacteraceae</taxon>
        <taxon>Chiayiivirga</taxon>
    </lineage>
</organism>
<evidence type="ECO:0000313" key="2">
    <source>
        <dbReference type="Proteomes" id="UP000521199"/>
    </source>
</evidence>
<evidence type="ECO:0000313" key="1">
    <source>
        <dbReference type="EMBL" id="MBB5206861.1"/>
    </source>
</evidence>
<dbReference type="RefSeq" id="WP_183959230.1">
    <property type="nucleotide sequence ID" value="NZ_JACHHP010000001.1"/>
</dbReference>
<name>A0A7W8D2S7_9GAMM</name>
<dbReference type="AlphaFoldDB" id="A0A7W8D2S7"/>
<dbReference type="Proteomes" id="UP000521199">
    <property type="component" value="Unassembled WGS sequence"/>
</dbReference>
<proteinExistence type="predicted"/>
<dbReference type="EMBL" id="JACHHP010000001">
    <property type="protein sequence ID" value="MBB5206861.1"/>
    <property type="molecule type" value="Genomic_DNA"/>
</dbReference>
<reference evidence="1 2" key="1">
    <citation type="submission" date="2020-08" db="EMBL/GenBank/DDBJ databases">
        <title>Genomic Encyclopedia of Type Strains, Phase IV (KMG-IV): sequencing the most valuable type-strain genomes for metagenomic binning, comparative biology and taxonomic classification.</title>
        <authorList>
            <person name="Goeker M."/>
        </authorList>
    </citation>
    <scope>NUCLEOTIDE SEQUENCE [LARGE SCALE GENOMIC DNA]</scope>
    <source>
        <strain evidence="1 2">DSM 24163</strain>
    </source>
</reference>
<gene>
    <name evidence="1" type="ORF">HNQ52_000377</name>
</gene>
<sequence length="309" mass="34232">MNARHLGQLVLAMSLVALDVASVRADNSGQDIIDAGNRTIDLIGREIFHPHLSENERRLFSEQRISVRPAADFNAYVDYQNERILIPGQMLAEVQLQIHGQIMVFENPSLAGKYADWLYALAERTARAARRIRDKQAVVDDIPIESFWHFAGVPQPRGLTPRQAVYQSEVFIDLLSFIVGHELGHLALGHGATASAGNRAAQEYAADAYALNLMQRSGRSVLPVISHLYMRFIAMEAVTGEAGHSSSRSHPPSQCRIHRIGHAELAGIMQSPAARANYERTTGMSVETFYQQLREFARACEETSGRGDA</sequence>